<dbReference type="InterPro" id="IPR007269">
    <property type="entry name" value="ICMT_MeTrfase"/>
</dbReference>
<comment type="similarity">
    <text evidence="5">Belongs to the class VI-like SAM-binding methyltransferase superfamily. Isoprenylcysteine carboxyl methyltransferase family.</text>
</comment>
<dbReference type="VEuPathDB" id="FungiDB:HMPREF1541_04308"/>
<protein>
    <recommendedName>
        <fullName evidence="5">Protein-S-isoprenylcysteine O-methyltransferase</fullName>
        <ecNumber evidence="5">2.1.1.100</ecNumber>
    </recommendedName>
</protein>
<dbReference type="GO" id="GO:0032259">
    <property type="term" value="P:methylation"/>
    <property type="evidence" value="ECO:0007669"/>
    <property type="project" value="UniProtKB-KW"/>
</dbReference>
<dbReference type="GO" id="GO:0004671">
    <property type="term" value="F:protein C-terminal S-isoprenylcysteine carboxyl O-methyltransferase activity"/>
    <property type="evidence" value="ECO:0007669"/>
    <property type="project" value="UniProtKB-EC"/>
</dbReference>
<keyword evidence="5" id="KW-0256">Endoplasmic reticulum</keyword>
<dbReference type="PANTHER" id="PTHR12714:SF9">
    <property type="entry name" value="PROTEIN-S-ISOPRENYLCYSTEINE O-METHYLTRANSFERASE"/>
    <property type="match status" value="1"/>
</dbReference>
<dbReference type="PANTHER" id="PTHR12714">
    <property type="entry name" value="PROTEIN-S ISOPRENYLCYSTEINE O-METHYLTRANSFERASE"/>
    <property type="match status" value="1"/>
</dbReference>
<evidence type="ECO:0000256" key="5">
    <source>
        <dbReference type="RuleBase" id="RU362022"/>
    </source>
</evidence>
<keyword evidence="4 5" id="KW-0472">Membrane</keyword>
<evidence type="ECO:0000256" key="2">
    <source>
        <dbReference type="ARBA" id="ARBA00022692"/>
    </source>
</evidence>
<accession>W2RW98</accession>
<dbReference type="InParanoid" id="W2RW98"/>
<evidence type="ECO:0000313" key="7">
    <source>
        <dbReference type="EMBL" id="ETN40033.1"/>
    </source>
</evidence>
<reference evidence="7 8" key="1">
    <citation type="submission" date="2013-03" db="EMBL/GenBank/DDBJ databases">
        <title>The Genome Sequence of Phialophora europaea CBS 101466.</title>
        <authorList>
            <consortium name="The Broad Institute Genomics Platform"/>
            <person name="Cuomo C."/>
            <person name="de Hoog S."/>
            <person name="Gorbushina A."/>
            <person name="Walker B."/>
            <person name="Young S.K."/>
            <person name="Zeng Q."/>
            <person name="Gargeya S."/>
            <person name="Fitzgerald M."/>
            <person name="Haas B."/>
            <person name="Abouelleil A."/>
            <person name="Allen A.W."/>
            <person name="Alvarado L."/>
            <person name="Arachchi H.M."/>
            <person name="Berlin A.M."/>
            <person name="Chapman S.B."/>
            <person name="Gainer-Dewar J."/>
            <person name="Goldberg J."/>
            <person name="Griggs A."/>
            <person name="Gujja S."/>
            <person name="Hansen M."/>
            <person name="Howarth C."/>
            <person name="Imamovic A."/>
            <person name="Ireland A."/>
            <person name="Larimer J."/>
            <person name="McCowan C."/>
            <person name="Murphy C."/>
            <person name="Pearson M."/>
            <person name="Poon T.W."/>
            <person name="Priest M."/>
            <person name="Roberts A."/>
            <person name="Saif S."/>
            <person name="Shea T."/>
            <person name="Sisk P."/>
            <person name="Sykes S."/>
            <person name="Wortman J."/>
            <person name="Nusbaum C."/>
            <person name="Birren B."/>
        </authorList>
    </citation>
    <scope>NUCLEOTIDE SEQUENCE [LARGE SCALE GENOMIC DNA]</scope>
    <source>
        <strain evidence="7 8">CBS 101466</strain>
    </source>
</reference>
<dbReference type="STRING" id="1220924.W2RW98"/>
<gene>
    <name evidence="7" type="ORF">HMPREF1541_04308</name>
</gene>
<dbReference type="OrthoDB" id="422086at2759"/>
<feature type="transmembrane region" description="Helical" evidence="5">
    <location>
        <begin position="85"/>
        <end position="106"/>
    </location>
</feature>
<feature type="transmembrane region" description="Helical" evidence="5">
    <location>
        <begin position="141"/>
        <end position="159"/>
    </location>
</feature>
<keyword evidence="5" id="KW-0808">Transferase</keyword>
<proteinExistence type="inferred from homology"/>
<name>W2RW98_CYPE1</name>
<keyword evidence="5" id="KW-0489">Methyltransferase</keyword>
<dbReference type="GeneID" id="19971647"/>
<evidence type="ECO:0000256" key="4">
    <source>
        <dbReference type="ARBA" id="ARBA00023136"/>
    </source>
</evidence>
<keyword evidence="3 5" id="KW-1133">Transmembrane helix</keyword>
<dbReference type="HOGENOM" id="CLU_065200_6_1_1"/>
<sequence length="228" mass="25251">MLMSTVGTYVALSPPNTSGPSSKPPSSDNDDLIRRLNLTNKHSTKIALAPLGLVALHTSGLALLHPHPPPFLLRHGIDNSLSPDLIAWSTATAVPLSLILCVGIPLRLIPYAALAKDFTFALTKPTRLNTSGIYSFVQHPSYVGILVLVASNVALFGRPDGVFACWIPPSWYPVARQSIWLLEVASLALMLLVIRTRVQQEERMLKKEFGEKWERWHARTARFIPWVF</sequence>
<evidence type="ECO:0000313" key="8">
    <source>
        <dbReference type="Proteomes" id="UP000030752"/>
    </source>
</evidence>
<keyword evidence="2 5" id="KW-0812">Transmembrane</keyword>
<feature type="transmembrane region" description="Helical" evidence="5">
    <location>
        <begin position="179"/>
        <end position="198"/>
    </location>
</feature>
<dbReference type="RefSeq" id="XP_008716876.1">
    <property type="nucleotide sequence ID" value="XM_008718654.1"/>
</dbReference>
<organism evidence="7 8">
    <name type="scientific">Cyphellophora europaea (strain CBS 101466)</name>
    <name type="common">Phialophora europaea</name>
    <dbReference type="NCBI Taxonomy" id="1220924"/>
    <lineage>
        <taxon>Eukaryota</taxon>
        <taxon>Fungi</taxon>
        <taxon>Dikarya</taxon>
        <taxon>Ascomycota</taxon>
        <taxon>Pezizomycotina</taxon>
        <taxon>Eurotiomycetes</taxon>
        <taxon>Chaetothyriomycetidae</taxon>
        <taxon>Chaetothyriales</taxon>
        <taxon>Cyphellophoraceae</taxon>
        <taxon>Cyphellophora</taxon>
    </lineage>
</organism>
<feature type="transmembrane region" description="Helical" evidence="5">
    <location>
        <begin position="46"/>
        <end position="65"/>
    </location>
</feature>
<dbReference type="Proteomes" id="UP000030752">
    <property type="component" value="Unassembled WGS sequence"/>
</dbReference>
<keyword evidence="5" id="KW-0949">S-adenosyl-L-methionine</keyword>
<feature type="region of interest" description="Disordered" evidence="6">
    <location>
        <begin position="11"/>
        <end position="31"/>
    </location>
</feature>
<evidence type="ECO:0000256" key="3">
    <source>
        <dbReference type="ARBA" id="ARBA00022989"/>
    </source>
</evidence>
<dbReference type="Pfam" id="PF04140">
    <property type="entry name" value="ICMT"/>
    <property type="match status" value="1"/>
</dbReference>
<keyword evidence="8" id="KW-1185">Reference proteome</keyword>
<dbReference type="AlphaFoldDB" id="W2RW98"/>
<dbReference type="EMBL" id="KB822720">
    <property type="protein sequence ID" value="ETN40033.1"/>
    <property type="molecule type" value="Genomic_DNA"/>
</dbReference>
<comment type="subcellular location">
    <subcellularLocation>
        <location evidence="5">Endoplasmic reticulum membrane</location>
        <topology evidence="5">Multi-pass membrane protein</topology>
    </subcellularLocation>
    <subcellularLocation>
        <location evidence="1">Membrane</location>
        <topology evidence="1">Multi-pass membrane protein</topology>
    </subcellularLocation>
</comment>
<comment type="catalytic activity">
    <reaction evidence="5">
        <text>[protein]-C-terminal S-[(2E,6E)-farnesyl]-L-cysteine + S-adenosyl-L-methionine = [protein]-C-terminal S-[(2E,6E)-farnesyl]-L-cysteine methyl ester + S-adenosyl-L-homocysteine</text>
        <dbReference type="Rhea" id="RHEA:21672"/>
        <dbReference type="Rhea" id="RHEA-COMP:12125"/>
        <dbReference type="Rhea" id="RHEA-COMP:12126"/>
        <dbReference type="ChEBI" id="CHEBI:57856"/>
        <dbReference type="ChEBI" id="CHEBI:59789"/>
        <dbReference type="ChEBI" id="CHEBI:90510"/>
        <dbReference type="ChEBI" id="CHEBI:90511"/>
        <dbReference type="EC" id="2.1.1.100"/>
    </reaction>
</comment>
<dbReference type="GO" id="GO:0005789">
    <property type="term" value="C:endoplasmic reticulum membrane"/>
    <property type="evidence" value="ECO:0007669"/>
    <property type="project" value="UniProtKB-SubCell"/>
</dbReference>
<feature type="compositionally biased region" description="Low complexity" evidence="6">
    <location>
        <begin position="13"/>
        <end position="27"/>
    </location>
</feature>
<dbReference type="EC" id="2.1.1.100" evidence="5"/>
<evidence type="ECO:0000256" key="6">
    <source>
        <dbReference type="SAM" id="MobiDB-lite"/>
    </source>
</evidence>
<dbReference type="Gene3D" id="1.20.120.1630">
    <property type="match status" value="1"/>
</dbReference>
<evidence type="ECO:0000256" key="1">
    <source>
        <dbReference type="ARBA" id="ARBA00004141"/>
    </source>
</evidence>
<dbReference type="eggNOG" id="ENOG502S9FN">
    <property type="taxonomic scope" value="Eukaryota"/>
</dbReference>